<dbReference type="Proteomes" id="UP001632038">
    <property type="component" value="Unassembled WGS sequence"/>
</dbReference>
<name>A0ABD3D6I5_9LAMI</name>
<organism evidence="3 4">
    <name type="scientific">Castilleja foliolosa</name>
    <dbReference type="NCBI Taxonomy" id="1961234"/>
    <lineage>
        <taxon>Eukaryota</taxon>
        <taxon>Viridiplantae</taxon>
        <taxon>Streptophyta</taxon>
        <taxon>Embryophyta</taxon>
        <taxon>Tracheophyta</taxon>
        <taxon>Spermatophyta</taxon>
        <taxon>Magnoliopsida</taxon>
        <taxon>eudicotyledons</taxon>
        <taxon>Gunneridae</taxon>
        <taxon>Pentapetalae</taxon>
        <taxon>asterids</taxon>
        <taxon>lamiids</taxon>
        <taxon>Lamiales</taxon>
        <taxon>Orobanchaceae</taxon>
        <taxon>Pedicularideae</taxon>
        <taxon>Castillejinae</taxon>
        <taxon>Castilleja</taxon>
    </lineage>
</organism>
<reference evidence="4" key="1">
    <citation type="journal article" date="2024" name="IScience">
        <title>Strigolactones Initiate the Formation of Haustorium-like Structures in Castilleja.</title>
        <authorList>
            <person name="Buerger M."/>
            <person name="Peterson D."/>
            <person name="Chory J."/>
        </authorList>
    </citation>
    <scope>NUCLEOTIDE SEQUENCE [LARGE SCALE GENOMIC DNA]</scope>
</reference>
<gene>
    <name evidence="3" type="ORF">CASFOL_018622</name>
</gene>
<dbReference type="PANTHER" id="PTHR34566">
    <property type="entry name" value="ALTERED INHERITANCE OF MITOCHONDRIA PROTEIN"/>
    <property type="match status" value="1"/>
</dbReference>
<protein>
    <recommendedName>
        <fullName evidence="2">DUF8204 domain-containing protein</fullName>
    </recommendedName>
</protein>
<sequence>MESDKMKVNGKKIEIPLSKSDESTPSANTYKSEDSKQRKYINIGSSSDSKQIKPINVGSSSPSSPSINPNSNVNKAKSCKGCLYYSSRFKADSKNPICVGLTRSLPKAPQYTVGELEMEAYKAGRSLQDFRYGCVGYSVYVDSKEQGRTEQEKLPWCLGLEVIEDRRIKNDATQSNPMAHIHNREEGNGWPKHVPIKPTNSTGDDYLGRFTRSANLVANGVTKNMRRVGNQIKRSLDEVLYPYRRRPK</sequence>
<dbReference type="Pfam" id="PF26631">
    <property type="entry name" value="DUF8204"/>
    <property type="match status" value="1"/>
</dbReference>
<comment type="caution">
    <text evidence="3">The sequence shown here is derived from an EMBL/GenBank/DDBJ whole genome shotgun (WGS) entry which is preliminary data.</text>
</comment>
<evidence type="ECO:0000259" key="2">
    <source>
        <dbReference type="Pfam" id="PF26631"/>
    </source>
</evidence>
<evidence type="ECO:0000313" key="4">
    <source>
        <dbReference type="Proteomes" id="UP001632038"/>
    </source>
</evidence>
<dbReference type="InterPro" id="IPR058517">
    <property type="entry name" value="DUF8204"/>
</dbReference>
<evidence type="ECO:0000256" key="1">
    <source>
        <dbReference type="SAM" id="MobiDB-lite"/>
    </source>
</evidence>
<accession>A0ABD3D6I5</accession>
<proteinExistence type="predicted"/>
<keyword evidence="4" id="KW-1185">Reference proteome</keyword>
<dbReference type="AlphaFoldDB" id="A0ABD3D6I5"/>
<feature type="domain" description="DUF8204" evidence="2">
    <location>
        <begin position="75"/>
        <end position="162"/>
    </location>
</feature>
<feature type="region of interest" description="Disordered" evidence="1">
    <location>
        <begin position="1"/>
        <end position="72"/>
    </location>
</feature>
<dbReference type="EMBL" id="JAVIJP010000025">
    <property type="protein sequence ID" value="KAL3637454.1"/>
    <property type="molecule type" value="Genomic_DNA"/>
</dbReference>
<feature type="compositionally biased region" description="Basic and acidic residues" evidence="1">
    <location>
        <begin position="1"/>
        <end position="22"/>
    </location>
</feature>
<evidence type="ECO:0000313" key="3">
    <source>
        <dbReference type="EMBL" id="KAL3637454.1"/>
    </source>
</evidence>
<dbReference type="PANTHER" id="PTHR34566:SF2">
    <property type="entry name" value="ALTERED INHERITANCE OF MITOCHONDRIA PROTEIN"/>
    <property type="match status" value="1"/>
</dbReference>
<feature type="compositionally biased region" description="Low complexity" evidence="1">
    <location>
        <begin position="54"/>
        <end position="72"/>
    </location>
</feature>